<feature type="domain" description="Polysaccharide export protein N-terminal" evidence="3">
    <location>
        <begin position="100"/>
        <end position="163"/>
    </location>
</feature>
<evidence type="ECO:0000256" key="1">
    <source>
        <dbReference type="ARBA" id="ARBA00022729"/>
    </source>
</evidence>
<comment type="caution">
    <text evidence="5">The sequence shown here is derived from an EMBL/GenBank/DDBJ whole genome shotgun (WGS) entry which is preliminary data.</text>
</comment>
<gene>
    <name evidence="5" type="ORF">KAK03_01560</name>
</gene>
<name>A0A940Y6G3_9BURK</name>
<dbReference type="InterPro" id="IPR019554">
    <property type="entry name" value="Soluble_ligand-bd"/>
</dbReference>
<reference evidence="5 6" key="1">
    <citation type="submission" date="2021-04" db="EMBL/GenBank/DDBJ databases">
        <title>The genome sequence of Ideonella sp. 3Y2.</title>
        <authorList>
            <person name="Liu Y."/>
        </authorList>
    </citation>
    <scope>NUCLEOTIDE SEQUENCE [LARGE SCALE GENOMIC DNA]</scope>
    <source>
        <strain evidence="5 6">3Y2</strain>
    </source>
</reference>
<protein>
    <submittedName>
        <fullName evidence="5">SLBB domain-containing protein</fullName>
    </submittedName>
</protein>
<dbReference type="GO" id="GO:0015159">
    <property type="term" value="F:polysaccharide transmembrane transporter activity"/>
    <property type="evidence" value="ECO:0007669"/>
    <property type="project" value="InterPro"/>
</dbReference>
<proteinExistence type="predicted"/>
<dbReference type="PANTHER" id="PTHR33619:SF3">
    <property type="entry name" value="POLYSACCHARIDE EXPORT PROTEIN GFCE-RELATED"/>
    <property type="match status" value="1"/>
</dbReference>
<evidence type="ECO:0000256" key="2">
    <source>
        <dbReference type="SAM" id="SignalP"/>
    </source>
</evidence>
<organism evidence="5 6">
    <name type="scientific">Ideonella alba</name>
    <dbReference type="NCBI Taxonomy" id="2824118"/>
    <lineage>
        <taxon>Bacteria</taxon>
        <taxon>Pseudomonadati</taxon>
        <taxon>Pseudomonadota</taxon>
        <taxon>Betaproteobacteria</taxon>
        <taxon>Burkholderiales</taxon>
        <taxon>Sphaerotilaceae</taxon>
        <taxon>Ideonella</taxon>
    </lineage>
</organism>
<dbReference type="AlphaFoldDB" id="A0A940Y6G3"/>
<dbReference type="InterPro" id="IPR049712">
    <property type="entry name" value="Poly_export"/>
</dbReference>
<feature type="signal peptide" evidence="2">
    <location>
        <begin position="1"/>
        <end position="26"/>
    </location>
</feature>
<evidence type="ECO:0000313" key="5">
    <source>
        <dbReference type="EMBL" id="MBQ0929155.1"/>
    </source>
</evidence>
<dbReference type="Gene3D" id="3.10.560.10">
    <property type="entry name" value="Outer membrane lipoprotein wza domain like"/>
    <property type="match status" value="2"/>
</dbReference>
<dbReference type="RefSeq" id="WP_210851390.1">
    <property type="nucleotide sequence ID" value="NZ_JAGQDD010000001.1"/>
</dbReference>
<dbReference type="Pfam" id="PF02563">
    <property type="entry name" value="Poly_export"/>
    <property type="match status" value="1"/>
</dbReference>
<dbReference type="Pfam" id="PF10531">
    <property type="entry name" value="SLBB"/>
    <property type="match status" value="1"/>
</dbReference>
<keyword evidence="6" id="KW-1185">Reference proteome</keyword>
<accession>A0A940Y6G3</accession>
<evidence type="ECO:0000259" key="4">
    <source>
        <dbReference type="Pfam" id="PF10531"/>
    </source>
</evidence>
<dbReference type="PANTHER" id="PTHR33619">
    <property type="entry name" value="POLYSACCHARIDE EXPORT PROTEIN GFCE-RELATED"/>
    <property type="match status" value="1"/>
</dbReference>
<feature type="domain" description="Soluble ligand binding" evidence="4">
    <location>
        <begin position="474"/>
        <end position="523"/>
    </location>
</feature>
<sequence length="569" mass="60808">MKNRLHHALSLLLVSLALLGQPLAQAQAPAAASAPAPTAPAPSLVIVPPTSAPAPATPATTATVPLAPLPIDPATSLKPVVFGSQMFTGRFAQQTFSGFNPDYQIAVGDRLMVRMWGAQVYEAYQTVDPQGNIFVPNVGPVAVLGVRNTDLNRQVEEAVKRVFRSNVGTYATLDSAQPVKLFVTGFVRAPGLYAGLSSDSVLAYLDRAGGIDPERGSYLNVQVLRAGRTRATIDLYRFLLDGVIERPQLQDGDTIVVQPRRHTVTVTGEAQNPYLFEIRQNTIPAADLLRYAVPKPSATHLSVVRNTGVELKSEYHAIGKADQVMVQSGDLVTLTADKYPTTLLVRVEGAQRGERSIVLPNGATLKDLIARLNPSPQANMAGLQLYRKSVQARQKQTLEVALRNLETSALTARSTTAEEAALRKTEADLMLAFVERARNVQPLGQVVLADRESADTLLLEDGDVVNVPESKNLVLVSGEVLFPNALVYSQKAAVNDYVDLAGGFTQKADTSKVLVLRANGSVAPSGSAPGPGDEIMVLPKIDSKNVEVARGLTQIIYQIAIAAKVALGL</sequence>
<evidence type="ECO:0000259" key="3">
    <source>
        <dbReference type="Pfam" id="PF02563"/>
    </source>
</evidence>
<feature type="chain" id="PRO_5037415741" evidence="2">
    <location>
        <begin position="27"/>
        <end position="569"/>
    </location>
</feature>
<dbReference type="Proteomes" id="UP000676246">
    <property type="component" value="Unassembled WGS sequence"/>
</dbReference>
<dbReference type="InterPro" id="IPR003715">
    <property type="entry name" value="Poly_export_N"/>
</dbReference>
<keyword evidence="1 2" id="KW-0732">Signal</keyword>
<evidence type="ECO:0000313" key="6">
    <source>
        <dbReference type="Proteomes" id="UP000676246"/>
    </source>
</evidence>
<dbReference type="EMBL" id="JAGQDD010000001">
    <property type="protein sequence ID" value="MBQ0929155.1"/>
    <property type="molecule type" value="Genomic_DNA"/>
</dbReference>